<keyword evidence="2" id="KW-0472">Membrane</keyword>
<feature type="signal peptide" evidence="3">
    <location>
        <begin position="1"/>
        <end position="19"/>
    </location>
</feature>
<dbReference type="Pfam" id="PF05433">
    <property type="entry name" value="Rick_17kDa_Anti"/>
    <property type="match status" value="1"/>
</dbReference>
<sequence>MKSIHAIALLSLLPFAAAAQPAAATSASENVSYAYAQVLRVDPVYERVILTRPEERCEEDVVYERVDGGNRAAGTVIGAVIGGVVGNQVGKGSGRRAATVAGAIAGGAIGGNIGEAQGANGREVRPGCRLVEVEREERRLAGYDVEYRYKGDVYMSRLDHDPGDRLRIRVSVAPVADDYRGQR</sequence>
<dbReference type="RefSeq" id="WP_183948965.1">
    <property type="nucleotide sequence ID" value="NZ_JACHHX010000017.1"/>
</dbReference>
<dbReference type="PANTHER" id="PTHR35603:SF2">
    <property type="entry name" value="OUTER MEMBRANE LIPOPROTEIN"/>
    <property type="match status" value="1"/>
</dbReference>
<comment type="subcellular location">
    <subcellularLocation>
        <location evidence="1">Membrane</location>
    </subcellularLocation>
</comment>
<dbReference type="InterPro" id="IPR008816">
    <property type="entry name" value="Gly_zipper_2TM_dom"/>
</dbReference>
<comment type="caution">
    <text evidence="5">The sequence shown here is derived from an EMBL/GenBank/DDBJ whole genome shotgun (WGS) entry which is preliminary data.</text>
</comment>
<evidence type="ECO:0000256" key="3">
    <source>
        <dbReference type="SAM" id="SignalP"/>
    </source>
</evidence>
<dbReference type="AlphaFoldDB" id="A0A7W7Y1C8"/>
<accession>A0A7W7Y1C8</accession>
<feature type="domain" description="Glycine zipper 2TM" evidence="4">
    <location>
        <begin position="73"/>
        <end position="114"/>
    </location>
</feature>
<name>A0A7W7Y1C8_9GAMM</name>
<feature type="chain" id="PRO_5031364449" evidence="3">
    <location>
        <begin position="20"/>
        <end position="183"/>
    </location>
</feature>
<proteinExistence type="predicted"/>
<protein>
    <submittedName>
        <fullName evidence="5">Uncharacterized protein YcfJ</fullName>
    </submittedName>
</protein>
<evidence type="ECO:0000256" key="1">
    <source>
        <dbReference type="ARBA" id="ARBA00004370"/>
    </source>
</evidence>
<evidence type="ECO:0000313" key="6">
    <source>
        <dbReference type="Proteomes" id="UP000519004"/>
    </source>
</evidence>
<dbReference type="NCBIfam" id="NF008437">
    <property type="entry name" value="PRK11280.1"/>
    <property type="match status" value="1"/>
</dbReference>
<evidence type="ECO:0000259" key="4">
    <source>
        <dbReference type="Pfam" id="PF05433"/>
    </source>
</evidence>
<dbReference type="Proteomes" id="UP000519004">
    <property type="component" value="Unassembled WGS sequence"/>
</dbReference>
<evidence type="ECO:0000313" key="5">
    <source>
        <dbReference type="EMBL" id="MBB5016297.1"/>
    </source>
</evidence>
<dbReference type="EMBL" id="JACHHX010000017">
    <property type="protein sequence ID" value="MBB5016297.1"/>
    <property type="molecule type" value="Genomic_DNA"/>
</dbReference>
<dbReference type="InterPro" id="IPR051407">
    <property type="entry name" value="Bact_OM_lipoprot/Surf_antigen"/>
</dbReference>
<dbReference type="PANTHER" id="PTHR35603">
    <property type="match status" value="1"/>
</dbReference>
<reference evidence="5 6" key="1">
    <citation type="submission" date="2020-08" db="EMBL/GenBank/DDBJ databases">
        <title>Genomic Encyclopedia of Type Strains, Phase IV (KMG-IV): sequencing the most valuable type-strain genomes for metagenomic binning, comparative biology and taxonomic classification.</title>
        <authorList>
            <person name="Goeker M."/>
        </authorList>
    </citation>
    <scope>NUCLEOTIDE SEQUENCE [LARGE SCALE GENOMIC DNA]</scope>
    <source>
        <strain evidence="5 6">DSM 25897</strain>
    </source>
</reference>
<dbReference type="GO" id="GO:0019867">
    <property type="term" value="C:outer membrane"/>
    <property type="evidence" value="ECO:0007669"/>
    <property type="project" value="InterPro"/>
</dbReference>
<gene>
    <name evidence="5" type="ORF">HNQ58_002210</name>
</gene>
<keyword evidence="3" id="KW-0732">Signal</keyword>
<keyword evidence="6" id="KW-1185">Reference proteome</keyword>
<organism evidence="5 6">
    <name type="scientific">Rehaibacterium terrae</name>
    <dbReference type="NCBI Taxonomy" id="1341696"/>
    <lineage>
        <taxon>Bacteria</taxon>
        <taxon>Pseudomonadati</taxon>
        <taxon>Pseudomonadota</taxon>
        <taxon>Gammaproteobacteria</taxon>
        <taxon>Lysobacterales</taxon>
        <taxon>Lysobacteraceae</taxon>
        <taxon>Rehaibacterium</taxon>
    </lineage>
</organism>
<evidence type="ECO:0000256" key="2">
    <source>
        <dbReference type="ARBA" id="ARBA00023136"/>
    </source>
</evidence>